<keyword evidence="1" id="KW-1133">Transmembrane helix</keyword>
<dbReference type="EMBL" id="VIAE01000007">
    <property type="protein sequence ID" value="TVY12179.1"/>
    <property type="molecule type" value="Genomic_DNA"/>
</dbReference>
<sequence length="70" mass="8646">MMINFFWVSCIFIVLVVLFVSEKNIIDLFAEQYNTITISKDEFFLNFFMFILISYFFIFTYHNIYRIFHS</sequence>
<keyword evidence="1" id="KW-0812">Transmembrane</keyword>
<organism evidence="2 3">
    <name type="scientific">Candidatus Phytoplasma pini</name>
    <dbReference type="NCBI Taxonomy" id="267362"/>
    <lineage>
        <taxon>Bacteria</taxon>
        <taxon>Bacillati</taxon>
        <taxon>Mycoplasmatota</taxon>
        <taxon>Mollicutes</taxon>
        <taxon>Acholeplasmatales</taxon>
        <taxon>Acholeplasmataceae</taxon>
        <taxon>Candidatus Phytoplasma</taxon>
    </lineage>
</organism>
<reference evidence="2 3" key="1">
    <citation type="submission" date="2019-06" db="EMBL/GenBank/DDBJ databases">
        <title>Draft Genome Sequence of Candidatus Phytoplasma pini-Related Strain MDPP: A Resource for Comparative Genomics of Gymnosperm-infecting Phytoplasmas.</title>
        <authorList>
            <person name="Cai W."/>
            <person name="Costanzo S."/>
            <person name="Shao J."/>
            <person name="Zhao Y."/>
            <person name="Davis R."/>
        </authorList>
    </citation>
    <scope>NUCLEOTIDE SEQUENCE [LARGE SCALE GENOMIC DNA]</scope>
    <source>
        <strain evidence="2 3">MDPP</strain>
    </source>
</reference>
<evidence type="ECO:0000313" key="2">
    <source>
        <dbReference type="EMBL" id="TVY12179.1"/>
    </source>
</evidence>
<keyword evidence="1" id="KW-0472">Membrane</keyword>
<dbReference type="Proteomes" id="UP000320078">
    <property type="component" value="Unassembled WGS sequence"/>
</dbReference>
<dbReference type="AlphaFoldDB" id="A0A559KJ88"/>
<dbReference type="RefSeq" id="WP_144658473.1">
    <property type="nucleotide sequence ID" value="NZ_VIAE01000007.1"/>
</dbReference>
<accession>A0A559KJ88</accession>
<feature type="transmembrane region" description="Helical" evidence="1">
    <location>
        <begin position="43"/>
        <end position="64"/>
    </location>
</feature>
<comment type="caution">
    <text evidence="2">The sequence shown here is derived from an EMBL/GenBank/DDBJ whole genome shotgun (WGS) entry which is preliminary data.</text>
</comment>
<evidence type="ECO:0000313" key="3">
    <source>
        <dbReference type="Proteomes" id="UP000320078"/>
    </source>
</evidence>
<dbReference type="OrthoDB" id="9982431at2"/>
<gene>
    <name evidence="2" type="ORF">MDPP_00301</name>
</gene>
<proteinExistence type="predicted"/>
<keyword evidence="3" id="KW-1185">Reference proteome</keyword>
<evidence type="ECO:0000256" key="1">
    <source>
        <dbReference type="SAM" id="Phobius"/>
    </source>
</evidence>
<name>A0A559KJ88_9MOLU</name>
<protein>
    <submittedName>
        <fullName evidence="2">Uncharacterized protein</fullName>
    </submittedName>
</protein>